<dbReference type="EMBL" id="JBHUCP010000007">
    <property type="protein sequence ID" value="MFD1530269.1"/>
    <property type="molecule type" value="Genomic_DNA"/>
</dbReference>
<dbReference type="InterPro" id="IPR015377">
    <property type="entry name" value="Fumarylacetoacetase_N"/>
</dbReference>
<dbReference type="NCBIfam" id="TIGR01266">
    <property type="entry name" value="fum_ac_acetase"/>
    <property type="match status" value="1"/>
</dbReference>
<dbReference type="SUPFAM" id="SSF56529">
    <property type="entry name" value="FAH"/>
    <property type="match status" value="1"/>
</dbReference>
<evidence type="ECO:0000313" key="14">
    <source>
        <dbReference type="EMBL" id="MFD1530269.1"/>
    </source>
</evidence>
<reference evidence="15" key="1">
    <citation type="journal article" date="2019" name="Int. J. Syst. Evol. Microbiol.">
        <title>The Global Catalogue of Microorganisms (GCM) 10K type strain sequencing project: providing services to taxonomists for standard genome sequencing and annotation.</title>
        <authorList>
            <consortium name="The Broad Institute Genomics Platform"/>
            <consortium name="The Broad Institute Genome Sequencing Center for Infectious Disease"/>
            <person name="Wu L."/>
            <person name="Ma J."/>
        </authorList>
    </citation>
    <scope>NUCLEOTIDE SEQUENCE [LARGE SCALE GENOMIC DNA]</scope>
    <source>
        <strain evidence="15">JCM 12165</strain>
    </source>
</reference>
<dbReference type="SUPFAM" id="SSF63433">
    <property type="entry name" value="Fumarylacetoacetate hydrolase, FAH, N-terminal domain"/>
    <property type="match status" value="1"/>
</dbReference>
<dbReference type="InterPro" id="IPR011234">
    <property type="entry name" value="Fumarylacetoacetase-like_C"/>
</dbReference>
<organism evidence="14 15">
    <name type="scientific">Pseudonocardia aurantiaca</name>
    <dbReference type="NCBI Taxonomy" id="75290"/>
    <lineage>
        <taxon>Bacteria</taxon>
        <taxon>Bacillati</taxon>
        <taxon>Actinomycetota</taxon>
        <taxon>Actinomycetes</taxon>
        <taxon>Pseudonocardiales</taxon>
        <taxon>Pseudonocardiaceae</taxon>
        <taxon>Pseudonocardia</taxon>
    </lineage>
</organism>
<comment type="cofactor">
    <cofactor evidence="2">
        <name>Mg(2+)</name>
        <dbReference type="ChEBI" id="CHEBI:18420"/>
    </cofactor>
</comment>
<evidence type="ECO:0000256" key="8">
    <source>
        <dbReference type="ARBA" id="ARBA00022842"/>
    </source>
</evidence>
<dbReference type="Pfam" id="PF01557">
    <property type="entry name" value="FAA_hydrolase"/>
    <property type="match status" value="1"/>
</dbReference>
<keyword evidence="9" id="KW-0828">Tyrosine catabolism</keyword>
<dbReference type="PANTHER" id="PTHR43069">
    <property type="entry name" value="FUMARYLACETOACETASE"/>
    <property type="match status" value="1"/>
</dbReference>
<comment type="pathway">
    <text evidence="3">Amino-acid degradation; L-phenylalanine degradation; acetoacetate and fumarate from L-phenylalanine: step 6/6.</text>
</comment>
<evidence type="ECO:0000259" key="13">
    <source>
        <dbReference type="Pfam" id="PF09298"/>
    </source>
</evidence>
<keyword evidence="8" id="KW-0460">Magnesium</keyword>
<sequence length="415" mass="43749">MTWLDVPRTHPFGIQTLPYGSFTTPDGPVPRVGVAIGDDVLDLTAAAATLLPEQAGLFAAGGLDPLLAAGPPVWAAVRAAVTEWLTEPRHRAAVEPLIVPASEVSLLLPFTVADYVDFYSSEHHAANVGRIFRPGSDPLPPNWKHQPLGYHGRAGTVVVSGTPVVRPAGQRRTADGEVVFGPSTRLDIEAEIAYVVGVPSTPGRPVALGEFADHVFGVCLLNDWSARDIQAWEYTPLGPFLGKSFGTSVSPWVVPLAALEHAWVAPPPRDPRPLPYLDDTGRTDGLDLAMEVRLGGHPIAQPPGAGMYWTPAQQLAHLTSGGAPLRTGDVYASGTVSGPEPGQRGSLLELTWNGAEPLTLPGGETRAFLEDGDEVVISGSAPGPGGTRVGFGEVRGRILPTPQTSDQEGPEQLRP</sequence>
<dbReference type="InterPro" id="IPR005959">
    <property type="entry name" value="Fumarylacetoacetase"/>
</dbReference>
<dbReference type="RefSeq" id="WP_343977184.1">
    <property type="nucleotide sequence ID" value="NZ_BAAAJG010000008.1"/>
</dbReference>
<dbReference type="Proteomes" id="UP001597145">
    <property type="component" value="Unassembled WGS sequence"/>
</dbReference>
<evidence type="ECO:0000256" key="11">
    <source>
        <dbReference type="SAM" id="MobiDB-lite"/>
    </source>
</evidence>
<keyword evidence="10" id="KW-0585">Phenylalanine catabolism</keyword>
<dbReference type="Gene3D" id="2.30.30.230">
    <property type="entry name" value="Fumarylacetoacetase, N-terminal domain"/>
    <property type="match status" value="1"/>
</dbReference>
<evidence type="ECO:0000256" key="7">
    <source>
        <dbReference type="ARBA" id="ARBA00022837"/>
    </source>
</evidence>
<evidence type="ECO:0000256" key="6">
    <source>
        <dbReference type="ARBA" id="ARBA00022801"/>
    </source>
</evidence>
<gene>
    <name evidence="14" type="primary">fahA</name>
    <name evidence="14" type="ORF">ACFSCY_12525</name>
</gene>
<feature type="domain" description="Fumarylacetoacetase-like C-terminal" evidence="12">
    <location>
        <begin position="116"/>
        <end position="395"/>
    </location>
</feature>
<keyword evidence="15" id="KW-1185">Reference proteome</keyword>
<keyword evidence="7" id="KW-0106">Calcium</keyword>
<evidence type="ECO:0000313" key="15">
    <source>
        <dbReference type="Proteomes" id="UP001597145"/>
    </source>
</evidence>
<evidence type="ECO:0000256" key="1">
    <source>
        <dbReference type="ARBA" id="ARBA00001913"/>
    </source>
</evidence>
<comment type="caution">
    <text evidence="14">The sequence shown here is derived from an EMBL/GenBank/DDBJ whole genome shotgun (WGS) entry which is preliminary data.</text>
</comment>
<dbReference type="PANTHER" id="PTHR43069:SF2">
    <property type="entry name" value="FUMARYLACETOACETASE"/>
    <property type="match status" value="1"/>
</dbReference>
<evidence type="ECO:0000256" key="2">
    <source>
        <dbReference type="ARBA" id="ARBA00001946"/>
    </source>
</evidence>
<dbReference type="Gene3D" id="3.90.850.10">
    <property type="entry name" value="Fumarylacetoacetase-like, C-terminal domain"/>
    <property type="match status" value="1"/>
</dbReference>
<dbReference type="EC" id="3.7.1.2" evidence="4"/>
<feature type="domain" description="Fumarylacetoacetase N-terminal" evidence="13">
    <location>
        <begin position="15"/>
        <end position="109"/>
    </location>
</feature>
<dbReference type="InterPro" id="IPR036462">
    <property type="entry name" value="Fumarylacetoacetase_N_sf"/>
</dbReference>
<evidence type="ECO:0000256" key="9">
    <source>
        <dbReference type="ARBA" id="ARBA00022878"/>
    </source>
</evidence>
<accession>A0ABW4FIY6</accession>
<evidence type="ECO:0000256" key="10">
    <source>
        <dbReference type="ARBA" id="ARBA00023232"/>
    </source>
</evidence>
<evidence type="ECO:0000256" key="4">
    <source>
        <dbReference type="ARBA" id="ARBA00012094"/>
    </source>
</evidence>
<name>A0ABW4FIY6_9PSEU</name>
<proteinExistence type="predicted"/>
<protein>
    <recommendedName>
        <fullName evidence="4">fumarylacetoacetase</fullName>
        <ecNumber evidence="4">3.7.1.2</ecNumber>
    </recommendedName>
</protein>
<comment type="cofactor">
    <cofactor evidence="1">
        <name>Ca(2+)</name>
        <dbReference type="ChEBI" id="CHEBI:29108"/>
    </cofactor>
</comment>
<keyword evidence="6 14" id="KW-0378">Hydrolase</keyword>
<dbReference type="GO" id="GO:0004334">
    <property type="term" value="F:fumarylacetoacetase activity"/>
    <property type="evidence" value="ECO:0007669"/>
    <property type="project" value="UniProtKB-EC"/>
</dbReference>
<evidence type="ECO:0000259" key="12">
    <source>
        <dbReference type="Pfam" id="PF01557"/>
    </source>
</evidence>
<dbReference type="InterPro" id="IPR036663">
    <property type="entry name" value="Fumarylacetoacetase_C_sf"/>
</dbReference>
<dbReference type="Pfam" id="PF09298">
    <property type="entry name" value="FAA_hydrolase_N"/>
    <property type="match status" value="1"/>
</dbReference>
<evidence type="ECO:0000256" key="5">
    <source>
        <dbReference type="ARBA" id="ARBA00022723"/>
    </source>
</evidence>
<feature type="region of interest" description="Disordered" evidence="11">
    <location>
        <begin position="378"/>
        <end position="415"/>
    </location>
</feature>
<keyword evidence="5" id="KW-0479">Metal-binding</keyword>
<evidence type="ECO:0000256" key="3">
    <source>
        <dbReference type="ARBA" id="ARBA00004782"/>
    </source>
</evidence>